<keyword evidence="3 6" id="KW-0812">Transmembrane</keyword>
<feature type="transmembrane region" description="Helical" evidence="6">
    <location>
        <begin position="336"/>
        <end position="360"/>
    </location>
</feature>
<dbReference type="PANTHER" id="PTHR23513">
    <property type="entry name" value="INTEGRAL MEMBRANE EFFLUX PROTEIN-RELATED"/>
    <property type="match status" value="1"/>
</dbReference>
<feature type="transmembrane region" description="Helical" evidence="6">
    <location>
        <begin position="257"/>
        <end position="276"/>
    </location>
</feature>
<feature type="transmembrane region" description="Helical" evidence="6">
    <location>
        <begin position="413"/>
        <end position="434"/>
    </location>
</feature>
<evidence type="ECO:0000256" key="2">
    <source>
        <dbReference type="ARBA" id="ARBA00022475"/>
    </source>
</evidence>
<dbReference type="InterPro" id="IPR036259">
    <property type="entry name" value="MFS_trans_sf"/>
</dbReference>
<dbReference type="Proteomes" id="UP000287224">
    <property type="component" value="Unassembled WGS sequence"/>
</dbReference>
<feature type="transmembrane region" description="Helical" evidence="6">
    <location>
        <begin position="24"/>
        <end position="48"/>
    </location>
</feature>
<dbReference type="PANTHER" id="PTHR23513:SF6">
    <property type="entry name" value="MAJOR FACILITATOR SUPERFAMILY ASSOCIATED DOMAIN-CONTAINING PROTEIN"/>
    <property type="match status" value="1"/>
</dbReference>
<keyword evidence="4 6" id="KW-1133">Transmembrane helix</keyword>
<evidence type="ECO:0000256" key="3">
    <source>
        <dbReference type="ARBA" id="ARBA00022692"/>
    </source>
</evidence>
<gene>
    <name evidence="7" type="ORF">KDAU_44670</name>
</gene>
<dbReference type="GO" id="GO:0005886">
    <property type="term" value="C:plasma membrane"/>
    <property type="evidence" value="ECO:0007669"/>
    <property type="project" value="UniProtKB-SubCell"/>
</dbReference>
<dbReference type="CDD" id="cd06173">
    <property type="entry name" value="MFS_MefA_like"/>
    <property type="match status" value="1"/>
</dbReference>
<dbReference type="AlphaFoldDB" id="A0A401ZJY0"/>
<feature type="transmembrane region" description="Helical" evidence="6">
    <location>
        <begin position="372"/>
        <end position="393"/>
    </location>
</feature>
<dbReference type="RefSeq" id="WP_160146030.1">
    <property type="nucleotide sequence ID" value="NZ_BIFQ01000001.1"/>
</dbReference>
<name>A0A401ZJY0_9CHLR</name>
<feature type="transmembrane region" description="Helical" evidence="6">
    <location>
        <begin position="313"/>
        <end position="330"/>
    </location>
</feature>
<feature type="transmembrane region" description="Helical" evidence="6">
    <location>
        <begin position="282"/>
        <end position="301"/>
    </location>
</feature>
<evidence type="ECO:0000256" key="6">
    <source>
        <dbReference type="SAM" id="Phobius"/>
    </source>
</evidence>
<accession>A0A401ZJY0</accession>
<comment type="subcellular location">
    <subcellularLocation>
        <location evidence="1">Cell membrane</location>
        <topology evidence="1">Multi-pass membrane protein</topology>
    </subcellularLocation>
</comment>
<evidence type="ECO:0000256" key="4">
    <source>
        <dbReference type="ARBA" id="ARBA00022989"/>
    </source>
</evidence>
<dbReference type="EMBL" id="BIFQ01000001">
    <property type="protein sequence ID" value="GCE07138.1"/>
    <property type="molecule type" value="Genomic_DNA"/>
</dbReference>
<organism evidence="7 8">
    <name type="scientific">Dictyobacter aurantiacus</name>
    <dbReference type="NCBI Taxonomy" id="1936993"/>
    <lineage>
        <taxon>Bacteria</taxon>
        <taxon>Bacillati</taxon>
        <taxon>Chloroflexota</taxon>
        <taxon>Ktedonobacteria</taxon>
        <taxon>Ktedonobacterales</taxon>
        <taxon>Dictyobacteraceae</taxon>
        <taxon>Dictyobacter</taxon>
    </lineage>
</organism>
<evidence type="ECO:0000313" key="8">
    <source>
        <dbReference type="Proteomes" id="UP000287224"/>
    </source>
</evidence>
<feature type="transmembrane region" description="Helical" evidence="6">
    <location>
        <begin position="128"/>
        <end position="151"/>
    </location>
</feature>
<feature type="transmembrane region" description="Helical" evidence="6">
    <location>
        <begin position="60"/>
        <end position="82"/>
    </location>
</feature>
<dbReference type="SUPFAM" id="SSF103473">
    <property type="entry name" value="MFS general substrate transporter"/>
    <property type="match status" value="1"/>
</dbReference>
<reference evidence="8" key="1">
    <citation type="submission" date="2018-12" db="EMBL/GenBank/DDBJ databases">
        <title>Tengunoibacter tsumagoiensis gen. nov., sp. nov., Dictyobacter kobayashii sp. nov., D. alpinus sp. nov., and D. joshuensis sp. nov. and description of Dictyobacteraceae fam. nov. within the order Ktedonobacterales isolated from Tengu-no-mugimeshi.</title>
        <authorList>
            <person name="Wang C.M."/>
            <person name="Zheng Y."/>
            <person name="Sakai Y."/>
            <person name="Toyoda A."/>
            <person name="Minakuchi Y."/>
            <person name="Abe K."/>
            <person name="Yokota A."/>
            <person name="Yabe S."/>
        </authorList>
    </citation>
    <scope>NUCLEOTIDE SEQUENCE [LARGE SCALE GENOMIC DNA]</scope>
    <source>
        <strain evidence="8">S-27</strain>
    </source>
</reference>
<dbReference type="GO" id="GO:0022857">
    <property type="term" value="F:transmembrane transporter activity"/>
    <property type="evidence" value="ECO:0007669"/>
    <property type="project" value="InterPro"/>
</dbReference>
<evidence type="ECO:0000256" key="5">
    <source>
        <dbReference type="ARBA" id="ARBA00023136"/>
    </source>
</evidence>
<keyword evidence="5 6" id="KW-0472">Membrane</keyword>
<proteinExistence type="predicted"/>
<evidence type="ECO:0000256" key="1">
    <source>
        <dbReference type="ARBA" id="ARBA00004651"/>
    </source>
</evidence>
<comment type="caution">
    <text evidence="7">The sequence shown here is derived from an EMBL/GenBank/DDBJ whole genome shotgun (WGS) entry which is preliminary data.</text>
</comment>
<dbReference type="Pfam" id="PF07690">
    <property type="entry name" value="MFS_1"/>
    <property type="match status" value="1"/>
</dbReference>
<sequence length="441" mass="47628">MLYRYQKLRALYGRRLRLINRNYTFLWLGQSVSLIGDTIFDTVLVLWVADLLRRGSQAPLAVSGIGLAVALPSLLLSPFAGVLVDRWPKRHTMLVMDALRALLVCSLLLLSGVLPMPFSLPLPIKLTVLYVIVGGASCCSQFFNPSSMALLGLIVPEEQRTRASALSMGTGMFAWTLGPAIASVLYASFGIGWAIVFDVVSFGWSWCMIRQIQPPAPPPQGMVERRPRHFFRELWDGLGFIHASALLLPLLLADGGFFFGLGIVNTLCLFLVTGNLHVPASLYGPFCAIPAAGGILGTWLVGCYGSKVGETRIYACAAVVSGAAILFIGWQSNPLLALLGFFIANVSNMHAAVVTGPLILKATPEKLVGRIYAARGTFITVCSLLATFLSGYLSSTLLRSLRLDVGGGASLNAINALYICAGIIIMFAGIYAWWTLVQHKE</sequence>
<feature type="transmembrane region" description="Helical" evidence="6">
    <location>
        <begin position="172"/>
        <end position="196"/>
    </location>
</feature>
<dbReference type="InterPro" id="IPR011701">
    <property type="entry name" value="MFS"/>
</dbReference>
<evidence type="ECO:0000313" key="7">
    <source>
        <dbReference type="EMBL" id="GCE07138.1"/>
    </source>
</evidence>
<dbReference type="Gene3D" id="1.20.1250.20">
    <property type="entry name" value="MFS general substrate transporter like domains"/>
    <property type="match status" value="1"/>
</dbReference>
<protein>
    <submittedName>
        <fullName evidence="7">MFS transporter</fullName>
    </submittedName>
</protein>
<keyword evidence="2" id="KW-1003">Cell membrane</keyword>
<keyword evidence="8" id="KW-1185">Reference proteome</keyword>
<feature type="transmembrane region" description="Helical" evidence="6">
    <location>
        <begin position="94"/>
        <end position="116"/>
    </location>
</feature>
<dbReference type="OrthoDB" id="147686at2"/>